<dbReference type="Pfam" id="PF01430">
    <property type="entry name" value="HSP33"/>
    <property type="match status" value="1"/>
</dbReference>
<dbReference type="GO" id="GO:0005737">
    <property type="term" value="C:cytoplasm"/>
    <property type="evidence" value="ECO:0007669"/>
    <property type="project" value="InterPro"/>
</dbReference>
<dbReference type="InterPro" id="IPR000397">
    <property type="entry name" value="Heat_shock_Hsp33"/>
</dbReference>
<evidence type="ECO:0000256" key="2">
    <source>
        <dbReference type="ARBA" id="ARBA00022833"/>
    </source>
</evidence>
<dbReference type="InterPro" id="IPR016154">
    <property type="entry name" value="Heat_shock_Hsp33_C"/>
</dbReference>
<dbReference type="GO" id="GO:0042026">
    <property type="term" value="P:protein refolding"/>
    <property type="evidence" value="ECO:0007669"/>
    <property type="project" value="TreeGrafter"/>
</dbReference>
<keyword evidence="2" id="KW-0862">Zinc</keyword>
<dbReference type="SUPFAM" id="SSF118352">
    <property type="entry name" value="HSP33 redox switch-like"/>
    <property type="match status" value="1"/>
</dbReference>
<keyword evidence="1" id="KW-0963">Cytoplasm</keyword>
<dbReference type="PANTHER" id="PTHR30111:SF1">
    <property type="entry name" value="33 KDA CHAPERONIN"/>
    <property type="match status" value="1"/>
</dbReference>
<dbReference type="SUPFAM" id="SSF64397">
    <property type="entry name" value="Hsp33 domain"/>
    <property type="match status" value="1"/>
</dbReference>
<dbReference type="KEGG" id="bapi:BBC0122_002550"/>
<proteinExistence type="predicted"/>
<dbReference type="InterPro" id="IPR016153">
    <property type="entry name" value="Heat_shock_Hsp33_N"/>
</dbReference>
<evidence type="ECO:0000313" key="6">
    <source>
        <dbReference type="EMBL" id="AQT46393.1"/>
    </source>
</evidence>
<organism evidence="6 7">
    <name type="scientific">Bartonella choladocola</name>
    <dbReference type="NCBI Taxonomy" id="2750995"/>
    <lineage>
        <taxon>Bacteria</taxon>
        <taxon>Pseudomonadati</taxon>
        <taxon>Pseudomonadota</taxon>
        <taxon>Alphaproteobacteria</taxon>
        <taxon>Hyphomicrobiales</taxon>
        <taxon>Bartonellaceae</taxon>
        <taxon>Bartonella</taxon>
    </lineage>
</organism>
<dbReference type="PANTHER" id="PTHR30111">
    <property type="entry name" value="33 KDA CHAPERONIN"/>
    <property type="match status" value="1"/>
</dbReference>
<keyword evidence="5" id="KW-0676">Redox-active center</keyword>
<keyword evidence="4" id="KW-0143">Chaperone</keyword>
<dbReference type="CDD" id="cd00498">
    <property type="entry name" value="Hsp33"/>
    <property type="match status" value="1"/>
</dbReference>
<keyword evidence="7" id="KW-1185">Reference proteome</keyword>
<dbReference type="NCBIfam" id="NF002386">
    <property type="entry name" value="PRK01402.1"/>
    <property type="match status" value="1"/>
</dbReference>
<dbReference type="InterPro" id="IPR023212">
    <property type="entry name" value="Hsp33_helix_hairpin_bin_dom_sf"/>
</dbReference>
<evidence type="ECO:0000256" key="5">
    <source>
        <dbReference type="ARBA" id="ARBA00023284"/>
    </source>
</evidence>
<evidence type="ECO:0000313" key="7">
    <source>
        <dbReference type="Proteomes" id="UP000189632"/>
    </source>
</evidence>
<dbReference type="GO" id="GO:0051082">
    <property type="term" value="F:unfolded protein binding"/>
    <property type="evidence" value="ECO:0007669"/>
    <property type="project" value="InterPro"/>
</dbReference>
<dbReference type="Proteomes" id="UP000189632">
    <property type="component" value="Chromosome"/>
</dbReference>
<dbReference type="Gene3D" id="3.90.1280.10">
    <property type="entry name" value="HSP33 redox switch-like"/>
    <property type="match status" value="1"/>
</dbReference>
<evidence type="ECO:0000256" key="3">
    <source>
        <dbReference type="ARBA" id="ARBA00023157"/>
    </source>
</evidence>
<dbReference type="AlphaFoldDB" id="A0A1U9MF74"/>
<dbReference type="Gene3D" id="1.10.287.480">
    <property type="entry name" value="helix hairpin bin"/>
    <property type="match status" value="1"/>
</dbReference>
<dbReference type="GO" id="GO:0044183">
    <property type="term" value="F:protein folding chaperone"/>
    <property type="evidence" value="ECO:0007669"/>
    <property type="project" value="TreeGrafter"/>
</dbReference>
<dbReference type="PIRSF" id="PIRSF005261">
    <property type="entry name" value="Heat_shock_Hsp33"/>
    <property type="match status" value="1"/>
</dbReference>
<evidence type="ECO:0000256" key="4">
    <source>
        <dbReference type="ARBA" id="ARBA00023186"/>
    </source>
</evidence>
<sequence>MTKEMNVSDQPAQGKKSRTLGDFNFAGDDAVVPFEVDGLDARGRAVQLGTAVNTILSRHHYPEPVARLLAEAMVLTVLLGTSLKFEGKFIVQTSSDGPVNLLVCDFKTPSSLRAYARFDEKKLEEAVASGHDAPEELLGKGTLALTIDQGEHMQRYQGIVALDGSSLEEIARNYFKQSEQIPTEVKLGVATLFDRDENGQPRESWRAGGVLVQHLPKSSIGEEKDQKIDKQARLDHWREVKALVDTVESSEMTDPQVGAERLLFRLFHEHGVRVFNATPILDQCSCSREKIENVLNTFTADEINSSVENGKITVKCEFCSTVYNFNPDEFRKTQDDVADLKAKQN</sequence>
<protein>
    <submittedName>
        <fullName evidence="6">Molecular chaperone Hsp33</fullName>
    </submittedName>
</protein>
<dbReference type="EMBL" id="CP015625">
    <property type="protein sequence ID" value="AQT46393.1"/>
    <property type="molecule type" value="Genomic_DNA"/>
</dbReference>
<gene>
    <name evidence="6" type="ORF">BBC0122_002550</name>
</gene>
<accession>A0A1U9MF74</accession>
<reference evidence="6 7" key="1">
    <citation type="submission" date="2016-11" db="EMBL/GenBank/DDBJ databases">
        <title>Comparative genomics of Bartonella apis.</title>
        <authorList>
            <person name="Engel P."/>
        </authorList>
    </citation>
    <scope>NUCLEOTIDE SEQUENCE [LARGE SCALE GENOMIC DNA]</scope>
    <source>
        <strain evidence="6 7">BBC0122</strain>
    </source>
</reference>
<name>A0A1U9MF74_9HYPH</name>
<dbReference type="Gene3D" id="3.55.30.10">
    <property type="entry name" value="Hsp33 domain"/>
    <property type="match status" value="1"/>
</dbReference>
<evidence type="ECO:0000256" key="1">
    <source>
        <dbReference type="ARBA" id="ARBA00022490"/>
    </source>
</evidence>
<dbReference type="STRING" id="1686310.BBC0244_002550"/>
<keyword evidence="3" id="KW-1015">Disulfide bond</keyword>